<protein>
    <submittedName>
        <fullName evidence="8">Teichuronic acid biosynthesis protein TuaB</fullName>
    </submittedName>
</protein>
<evidence type="ECO:0000313" key="9">
    <source>
        <dbReference type="Proteomes" id="UP000077381"/>
    </source>
</evidence>
<gene>
    <name evidence="8" type="primary">tuaB</name>
    <name evidence="8" type="ORF">STSP_70660</name>
</gene>
<comment type="caution">
    <text evidence="8">The sequence shown here is derived from an EMBL/GenBank/DDBJ whole genome shotgun (WGS) entry which is preliminary data.</text>
</comment>
<evidence type="ECO:0000256" key="7">
    <source>
        <dbReference type="SAM" id="Phobius"/>
    </source>
</evidence>
<feature type="transmembrane region" description="Helical" evidence="7">
    <location>
        <begin position="416"/>
        <end position="436"/>
    </location>
</feature>
<organism evidence="8 9">
    <name type="scientific">Streptomyces jeddahensis</name>
    <dbReference type="NCBI Taxonomy" id="1716141"/>
    <lineage>
        <taxon>Bacteria</taxon>
        <taxon>Bacillati</taxon>
        <taxon>Actinomycetota</taxon>
        <taxon>Actinomycetes</taxon>
        <taxon>Kitasatosporales</taxon>
        <taxon>Streptomycetaceae</taxon>
        <taxon>Streptomyces</taxon>
    </lineage>
</organism>
<dbReference type="PANTHER" id="PTHR30250">
    <property type="entry name" value="PST FAMILY PREDICTED COLANIC ACID TRANSPORTER"/>
    <property type="match status" value="1"/>
</dbReference>
<feature type="transmembrane region" description="Helical" evidence="7">
    <location>
        <begin position="327"/>
        <end position="347"/>
    </location>
</feature>
<dbReference type="OrthoDB" id="9770347at2"/>
<dbReference type="InterPro" id="IPR050833">
    <property type="entry name" value="Poly_Biosynth_Transport"/>
</dbReference>
<feature type="transmembrane region" description="Helical" evidence="7">
    <location>
        <begin position="80"/>
        <end position="103"/>
    </location>
</feature>
<dbReference type="AlphaFoldDB" id="A0A177HG98"/>
<dbReference type="GO" id="GO:0005886">
    <property type="term" value="C:plasma membrane"/>
    <property type="evidence" value="ECO:0007669"/>
    <property type="project" value="UniProtKB-SubCell"/>
</dbReference>
<evidence type="ECO:0000256" key="4">
    <source>
        <dbReference type="ARBA" id="ARBA00022692"/>
    </source>
</evidence>
<evidence type="ECO:0000256" key="1">
    <source>
        <dbReference type="ARBA" id="ARBA00004651"/>
    </source>
</evidence>
<evidence type="ECO:0000256" key="3">
    <source>
        <dbReference type="ARBA" id="ARBA00022475"/>
    </source>
</evidence>
<feature type="transmembrane region" description="Helical" evidence="7">
    <location>
        <begin position="285"/>
        <end position="307"/>
    </location>
</feature>
<reference evidence="8 9" key="1">
    <citation type="submission" date="2015-12" db="EMBL/GenBank/DDBJ databases">
        <title>Genome sequence of Streptomyces sp. G25.</title>
        <authorList>
            <person name="Poehlein A."/>
            <person name="Roettig A."/>
            <person name="Hiessl S."/>
            <person name="Hauschild P."/>
            <person name="Schauer J."/>
            <person name="Madkour M.H."/>
            <person name="Al-Ansari A.M."/>
            <person name="Almakishah N.H."/>
            <person name="Steinbuechel A."/>
            <person name="Daniel R."/>
        </authorList>
    </citation>
    <scope>NUCLEOTIDE SEQUENCE [LARGE SCALE GENOMIC DNA]</scope>
    <source>
        <strain evidence="9">G25(2015)</strain>
    </source>
</reference>
<name>A0A177HG98_9ACTN</name>
<proteinExistence type="inferred from homology"/>
<feature type="transmembrane region" description="Helical" evidence="7">
    <location>
        <begin position="115"/>
        <end position="136"/>
    </location>
</feature>
<dbReference type="STRING" id="1716141.STSP_70660"/>
<dbReference type="PANTHER" id="PTHR30250:SF10">
    <property type="entry name" value="LIPOPOLYSACCHARIDE BIOSYNTHESIS PROTEIN WZXC"/>
    <property type="match status" value="1"/>
</dbReference>
<feature type="transmembrane region" description="Helical" evidence="7">
    <location>
        <begin position="148"/>
        <end position="168"/>
    </location>
</feature>
<evidence type="ECO:0000256" key="5">
    <source>
        <dbReference type="ARBA" id="ARBA00022989"/>
    </source>
</evidence>
<evidence type="ECO:0000256" key="6">
    <source>
        <dbReference type="ARBA" id="ARBA00023136"/>
    </source>
</evidence>
<dbReference type="Pfam" id="PF13440">
    <property type="entry name" value="Polysacc_synt_3"/>
    <property type="match status" value="1"/>
</dbReference>
<dbReference type="EMBL" id="LOHS01000194">
    <property type="protein sequence ID" value="OAH09610.1"/>
    <property type="molecule type" value="Genomic_DNA"/>
</dbReference>
<accession>A0A177HG98</accession>
<feature type="transmembrane region" description="Helical" evidence="7">
    <location>
        <begin position="14"/>
        <end position="37"/>
    </location>
</feature>
<feature type="transmembrane region" description="Helical" evidence="7">
    <location>
        <begin position="174"/>
        <end position="194"/>
    </location>
</feature>
<evidence type="ECO:0000313" key="8">
    <source>
        <dbReference type="EMBL" id="OAH09610.1"/>
    </source>
</evidence>
<comment type="subcellular location">
    <subcellularLocation>
        <location evidence="1">Cell membrane</location>
        <topology evidence="1">Multi-pass membrane protein</topology>
    </subcellularLocation>
</comment>
<keyword evidence="5 7" id="KW-1133">Transmembrane helix</keyword>
<keyword evidence="4 7" id="KW-0812">Transmembrane</keyword>
<sequence length="509" mass="53128">MTPLTALTVRGMRWTYLGTAAGLAVQLPYTVAMARLLSPADFGLMAMAGLTLRLVDHFARCGLSTAVVQRPALTQRDVRAVFTLAMATGTGGVTVLWCIAPYVTRLLQASPELTSLSRVLGLSLLTTALGAVANGLLRRGMRYRTVALVDFVSYAAGYCGIGLTSALLGSGAWSLAHAALGQSLSAALLSYLLVRHPVKPLFDLRAMRGVAGFGATVSVNGFLEFLTANFGGFVIGRCAGATAAGLHNRAAYLTALPLEQLSGAASKVLFPAFSRIQGQSGRLGAVYADCTALTTLLFLTLSAVIAASGDQLVAVLLGGQWQGSAELVPVLALASALSLVVHFPAVLVEAMGAVGGKAVIQLVQLAVLVAGTAIALFLGCGVYGLVVVVLVGRLTEHALYCCWLNRLFPAARRAVARAYAEAAAVAAVVWGAVWTIGRSLEGACPPTATLTAQLTAAGVLMLCCLRYGTGLCAVRVARERGLLPTVFRRKEHQFGRKEHEFGRKAQENA</sequence>
<comment type="similarity">
    <text evidence="2">Belongs to the polysaccharide synthase family.</text>
</comment>
<keyword evidence="9" id="KW-1185">Reference proteome</keyword>
<dbReference type="Proteomes" id="UP000077381">
    <property type="component" value="Unassembled WGS sequence"/>
</dbReference>
<keyword evidence="6 7" id="KW-0472">Membrane</keyword>
<feature type="transmembrane region" description="Helical" evidence="7">
    <location>
        <begin position="448"/>
        <end position="468"/>
    </location>
</feature>
<evidence type="ECO:0000256" key="2">
    <source>
        <dbReference type="ARBA" id="ARBA00007430"/>
    </source>
</evidence>
<keyword evidence="3" id="KW-1003">Cell membrane</keyword>
<dbReference type="RefSeq" id="WP_067285004.1">
    <property type="nucleotide sequence ID" value="NZ_LOHS01000194.1"/>
</dbReference>
<dbReference type="PATRIC" id="fig|1716141.3.peg.7477"/>